<dbReference type="PANTHER" id="PTHR32208">
    <property type="entry name" value="SECRETED PROTEIN-RELATED"/>
    <property type="match status" value="1"/>
</dbReference>
<keyword evidence="2" id="KW-1133">Transmembrane helix</keyword>
<organism evidence="4 5">
    <name type="scientific">Streptomyces polyasparticus</name>
    <dbReference type="NCBI Taxonomy" id="2767826"/>
    <lineage>
        <taxon>Bacteria</taxon>
        <taxon>Bacillati</taxon>
        <taxon>Actinomycetota</taxon>
        <taxon>Actinomycetes</taxon>
        <taxon>Kitasatosporales</taxon>
        <taxon>Streptomycetaceae</taxon>
        <taxon>Streptomyces</taxon>
    </lineage>
</organism>
<evidence type="ECO:0000313" key="5">
    <source>
        <dbReference type="Proteomes" id="UP000642284"/>
    </source>
</evidence>
<dbReference type="InterPro" id="IPR037293">
    <property type="entry name" value="Gal_Oxidase_central_sf"/>
</dbReference>
<dbReference type="InterPro" id="IPR013783">
    <property type="entry name" value="Ig-like_fold"/>
</dbReference>
<dbReference type="InterPro" id="IPR014756">
    <property type="entry name" value="Ig_E-set"/>
</dbReference>
<dbReference type="Pfam" id="PF09118">
    <property type="entry name" value="GO-like_E_set"/>
    <property type="match status" value="1"/>
</dbReference>
<dbReference type="Gene3D" id="2.60.120.260">
    <property type="entry name" value="Galactose-binding domain-like"/>
    <property type="match status" value="2"/>
</dbReference>
<keyword evidence="2" id="KW-0472">Membrane</keyword>
<dbReference type="SUPFAM" id="SSF81296">
    <property type="entry name" value="E set domains"/>
    <property type="match status" value="1"/>
</dbReference>
<feature type="compositionally biased region" description="Pro residues" evidence="1">
    <location>
        <begin position="85"/>
        <end position="94"/>
    </location>
</feature>
<dbReference type="Gene3D" id="2.60.40.10">
    <property type="entry name" value="Immunoglobulins"/>
    <property type="match status" value="1"/>
</dbReference>
<evidence type="ECO:0000313" key="4">
    <source>
        <dbReference type="EMBL" id="MBC9714784.1"/>
    </source>
</evidence>
<dbReference type="PANTHER" id="PTHR32208:SF68">
    <property type="entry name" value="GALACTOSE OXIDASE"/>
    <property type="match status" value="1"/>
</dbReference>
<dbReference type="SUPFAM" id="SSF49785">
    <property type="entry name" value="Galactose-binding domain-like"/>
    <property type="match status" value="2"/>
</dbReference>
<dbReference type="InterPro" id="IPR000421">
    <property type="entry name" value="FA58C"/>
</dbReference>
<evidence type="ECO:0000256" key="2">
    <source>
        <dbReference type="SAM" id="Phobius"/>
    </source>
</evidence>
<comment type="caution">
    <text evidence="4">The sequence shown here is derived from an EMBL/GenBank/DDBJ whole genome shotgun (WGS) entry which is preliminary data.</text>
</comment>
<keyword evidence="5" id="KW-1185">Reference proteome</keyword>
<dbReference type="InterPro" id="IPR015202">
    <property type="entry name" value="GO-like_E_set"/>
</dbReference>
<dbReference type="SMART" id="SM00231">
    <property type="entry name" value="FA58C"/>
    <property type="match status" value="2"/>
</dbReference>
<dbReference type="SUPFAM" id="SSF50965">
    <property type="entry name" value="Galactose oxidase, central domain"/>
    <property type="match status" value="1"/>
</dbReference>
<evidence type="ECO:0000259" key="3">
    <source>
        <dbReference type="PROSITE" id="PS50022"/>
    </source>
</evidence>
<dbReference type="InterPro" id="IPR008979">
    <property type="entry name" value="Galactose-bd-like_sf"/>
</dbReference>
<dbReference type="Proteomes" id="UP000642284">
    <property type="component" value="Unassembled WGS sequence"/>
</dbReference>
<dbReference type="Pfam" id="PF00754">
    <property type="entry name" value="F5_F8_type_C"/>
    <property type="match status" value="2"/>
</dbReference>
<feature type="domain" description="F5/8 type C" evidence="3">
    <location>
        <begin position="99"/>
        <end position="253"/>
    </location>
</feature>
<feature type="transmembrane region" description="Helical" evidence="2">
    <location>
        <begin position="52"/>
        <end position="73"/>
    </location>
</feature>
<accession>A0ABR7SHR4</accession>
<evidence type="ECO:0000256" key="1">
    <source>
        <dbReference type="SAM" id="MobiDB-lite"/>
    </source>
</evidence>
<keyword evidence="2" id="KW-0812">Transmembrane</keyword>
<gene>
    <name evidence="4" type="ORF">H9Y04_19720</name>
</gene>
<dbReference type="SMART" id="SM00612">
    <property type="entry name" value="Kelch"/>
    <property type="match status" value="2"/>
</dbReference>
<name>A0ABR7SHR4_9ACTN</name>
<proteinExistence type="predicted"/>
<reference evidence="4 5" key="1">
    <citation type="submission" date="2020-08" db="EMBL/GenBank/DDBJ databases">
        <title>Genemic of Streptomyces polyaspartic.</title>
        <authorList>
            <person name="Liu W."/>
        </authorList>
    </citation>
    <scope>NUCLEOTIDE SEQUENCE [LARGE SCALE GENOMIC DNA]</scope>
    <source>
        <strain evidence="4 5">TRM66268-LWL</strain>
    </source>
</reference>
<dbReference type="InterPro" id="IPR006652">
    <property type="entry name" value="Kelch_1"/>
</dbReference>
<dbReference type="CDD" id="cd02851">
    <property type="entry name" value="E_set_GO_C"/>
    <property type="match status" value="1"/>
</dbReference>
<dbReference type="Gene3D" id="2.130.10.80">
    <property type="entry name" value="Galactose oxidase/kelch, beta-propeller"/>
    <property type="match status" value="1"/>
</dbReference>
<sequence length="880" mass="91261">MPCCGWPGEWGRAPPVLGVGALSRRDDLCAGRGPAVFLRIITTRRSGTQGRLLILAALIALVAGMLPLVGHLGGTATAESDVPASPEPPDPAPAPHHEAAPASAMVAAAPTLPREGWTVSASDEETAAENGRAANVLDGNNSTIWHSRWSGTAAPLPHTITLDMHRTQVVSALVYQPRSGSANGRIGRYAVHLSADGANWGTAVATGTLADDATVKTIAFAPKGTRYLRLTAQTEAGNRGPWSSAAELNLLGDPGTPAQTVDLARDGWTAAAGDQETASENGAAGNVLDGDATTHWHSKWSGTATPLPHSITIDMKSARAVSALSYQPRRSGVNGRIGAYTVTTSTDGTTFGAPVASGTWRDDDTVKGATFTRTVSARYVRLTATSEAGGRGPWSSAAEIRLAGPASPAVHGSWGHLTGFPLVPVASAVLPNNKMLVWSAYGVDRFGGSNGYTQTALLDLATGEVTQRRVENTRHDMFCPGTAVLADGRILITGGSNAERATLYDPATDAWSSTADMNIPRGYQAMTLLSTKEAFVLGGSWSGGEGAKDGEVWSPATGTWRKLSGVPATTTLTGDPRGAYRADNHQWLYATSNGRVLHLGPSKQMNWIDTAGSGRITAAGTRGDSADAMNGNAIAYDTGKLLTMGGATAYENVSATRRAYTVDATGATPVAARTGDMGQARAFANSVVMPDGKVAVFGGQSYPVPFSDATSAMTPEVWDPATGKFTPLATMAVPRNYHSVANLLPDGRIFSGGGGLCGDCATNHSDGAVFTPPYLLNADGTEKPRPAITGTVPAGLANGARVTVTTDKEVASFVLIRAGAATHSTDNDQRRVPLTSRSTATHTYEVIIPSDPGVALPGSYMLFAMDAQGVPSKARMVRIG</sequence>
<feature type="domain" description="F5/8 type C" evidence="3">
    <location>
        <begin position="256"/>
        <end position="405"/>
    </location>
</feature>
<dbReference type="EMBL" id="JACTVJ010000010">
    <property type="protein sequence ID" value="MBC9714784.1"/>
    <property type="molecule type" value="Genomic_DNA"/>
</dbReference>
<dbReference type="InterPro" id="IPR011043">
    <property type="entry name" value="Gal_Oxase/kelch_b-propeller"/>
</dbReference>
<dbReference type="PROSITE" id="PS50022">
    <property type="entry name" value="FA58C_3"/>
    <property type="match status" value="2"/>
</dbReference>
<protein>
    <submittedName>
        <fullName evidence="4">Discoidin domain-containing protein</fullName>
    </submittedName>
</protein>
<feature type="region of interest" description="Disordered" evidence="1">
    <location>
        <begin position="77"/>
        <end position="103"/>
    </location>
</feature>